<accession>A0A2G0CKN2</accession>
<keyword evidence="2" id="KW-1185">Reference proteome</keyword>
<comment type="caution">
    <text evidence="1">The sequence shown here is derived from an EMBL/GenBank/DDBJ whole genome shotgun (WGS) entry which is preliminary data.</text>
</comment>
<dbReference type="AlphaFoldDB" id="A0A2G0CKN2"/>
<name>A0A2G0CKN2_9BACT</name>
<protein>
    <submittedName>
        <fullName evidence="1">Uncharacterized protein</fullName>
    </submittedName>
</protein>
<dbReference type="Proteomes" id="UP000226437">
    <property type="component" value="Unassembled WGS sequence"/>
</dbReference>
<gene>
    <name evidence="1" type="ORF">CGL56_05530</name>
</gene>
<organism evidence="1 2">
    <name type="scientific">Neolewinella marina</name>
    <dbReference type="NCBI Taxonomy" id="438751"/>
    <lineage>
        <taxon>Bacteria</taxon>
        <taxon>Pseudomonadati</taxon>
        <taxon>Bacteroidota</taxon>
        <taxon>Saprospiria</taxon>
        <taxon>Saprospirales</taxon>
        <taxon>Lewinellaceae</taxon>
        <taxon>Neolewinella</taxon>
    </lineage>
</organism>
<reference evidence="1 2" key="1">
    <citation type="submission" date="2017-10" db="EMBL/GenBank/DDBJ databases">
        <title>The draft genome sequence of Lewinella marina KCTC 32374.</title>
        <authorList>
            <person name="Wang K."/>
        </authorList>
    </citation>
    <scope>NUCLEOTIDE SEQUENCE [LARGE SCALE GENOMIC DNA]</scope>
    <source>
        <strain evidence="1 2">MKG-38</strain>
    </source>
</reference>
<dbReference type="EMBL" id="PDLO01000001">
    <property type="protein sequence ID" value="PHL00491.1"/>
    <property type="molecule type" value="Genomic_DNA"/>
</dbReference>
<evidence type="ECO:0000313" key="2">
    <source>
        <dbReference type="Proteomes" id="UP000226437"/>
    </source>
</evidence>
<evidence type="ECO:0000313" key="1">
    <source>
        <dbReference type="EMBL" id="PHL00491.1"/>
    </source>
</evidence>
<proteinExistence type="predicted"/>
<sequence length="127" mass="14566">MGEELDWVITSDNHLVLPTSKQYDYSTLELEKITNYLSLLETTALNSYSTNHNVRKITLEYTTGETISLYCTNDSEHPLNFNWIVDVGGLKFGITSLNLFEVFNLGMYQSKSDELRKEMLQLIDASE</sequence>